<dbReference type="CDD" id="cd00609">
    <property type="entry name" value="AAT_like"/>
    <property type="match status" value="1"/>
</dbReference>
<feature type="domain" description="Aminotransferase class I/classII large" evidence="6">
    <location>
        <begin position="146"/>
        <end position="378"/>
    </location>
</feature>
<evidence type="ECO:0000313" key="8">
    <source>
        <dbReference type="Proteomes" id="UP000048965"/>
    </source>
</evidence>
<evidence type="ECO:0000313" key="7">
    <source>
        <dbReference type="EMBL" id="GAO10184.1"/>
    </source>
</evidence>
<proteinExistence type="inferred from homology"/>
<dbReference type="InterPro" id="IPR015421">
    <property type="entry name" value="PyrdxlP-dep_Trfase_major"/>
</dbReference>
<reference evidence="8" key="1">
    <citation type="submission" date="2014-09" db="EMBL/GenBank/DDBJ databases">
        <title>Whole genome shotgun sequence of Streptomyces sp. NBRC 110027.</title>
        <authorList>
            <person name="Komaki H."/>
            <person name="Ichikawa N."/>
            <person name="Katano-Makiyama Y."/>
            <person name="Hosoyama A."/>
            <person name="Hashimoto M."/>
            <person name="Uohara A."/>
            <person name="Kitahashi Y."/>
            <person name="Ohji S."/>
            <person name="Kimura A."/>
            <person name="Yamazoe A."/>
            <person name="Igarashi Y."/>
            <person name="Fujita N."/>
        </authorList>
    </citation>
    <scope>NUCLEOTIDE SEQUENCE [LARGE SCALE GENOMIC DNA]</scope>
    <source>
        <strain evidence="8">NBRC 110027</strain>
    </source>
</reference>
<accession>A0A0P4RB15</accession>
<dbReference type="GO" id="GO:0006520">
    <property type="term" value="P:amino acid metabolic process"/>
    <property type="evidence" value="ECO:0007669"/>
    <property type="project" value="InterPro"/>
</dbReference>
<dbReference type="PANTHER" id="PTHR46383">
    <property type="entry name" value="ASPARTATE AMINOTRANSFERASE"/>
    <property type="match status" value="1"/>
</dbReference>
<keyword evidence="5" id="KW-0663">Pyridoxal phosphate</keyword>
<dbReference type="EMBL" id="BBNO01000006">
    <property type="protein sequence ID" value="GAO10184.1"/>
    <property type="molecule type" value="Genomic_DNA"/>
</dbReference>
<dbReference type="OrthoDB" id="3921242at2"/>
<dbReference type="Proteomes" id="UP000048965">
    <property type="component" value="Unassembled WGS sequence"/>
</dbReference>
<gene>
    <name evidence="7" type="ORF">TPA0598_06_03490</name>
</gene>
<dbReference type="InterPro" id="IPR050596">
    <property type="entry name" value="AspAT/PAT-like"/>
</dbReference>
<reference evidence="7 8" key="2">
    <citation type="journal article" date="2015" name="Stand. Genomic Sci.">
        <title>Draft genome sequence of marine-derived Streptomyces sp. TP-A0598, a producer of anti-MRSA antibiotic lydicamycins.</title>
        <authorList>
            <person name="Komaki H."/>
            <person name="Ichikawa N."/>
            <person name="Hosoyama A."/>
            <person name="Fujita N."/>
            <person name="Igarashi Y."/>
        </authorList>
    </citation>
    <scope>NUCLEOTIDE SEQUENCE [LARGE SCALE GENOMIC DNA]</scope>
    <source>
        <strain evidence="7 8">NBRC 110027</strain>
    </source>
</reference>
<keyword evidence="8" id="KW-1185">Reference proteome</keyword>
<dbReference type="Pfam" id="PF00155">
    <property type="entry name" value="Aminotran_1_2"/>
    <property type="match status" value="1"/>
</dbReference>
<dbReference type="AlphaFoldDB" id="A0A0P4RB15"/>
<sequence length="523" mass="58500">MTLFDSPLVPRPSHASRDALAMSRRAPRHAGISDTFVTHVDERVLDVFARARRPDDPLELRNLWLGRVENELGGHAHHPALAEQWRDSRRLRSVEPEQVLSSRATVRFVKELFNWYFRDDLYGDLRDNAQYILSGGAVDEERWGLPQSLKECIRFALDRDWYGYSDSRGRYPAREAIAAYETARLDGVRYGPEHVAMTMGGTFAVSTLADFVLHQVSPSTPPALCAIPNYPPLVETIARRHDIQLVPLDSGHGQTSIEPLLAALTPDTPLVLLQTVGNPTGAAVTEEGLRRLIQAASPSTVIVLDECHEWLGAYEERSAARGAPNVVRVSSLSKTWSAPGLKAGWFLADPGFIAEYYEYASSSFGGPPSFFYTIVEVLARMERWLITGLDEPGPGELKEFEASYGLDIEQLRHAYRTYRTERLRRAEELTVLRDAATVRLAETPARVLAPRFSINTTVELPGWDDSYRCFRDVLRETGVSLFPGILTFCFSGAVMRITTARPWEQLAPALDRLGSHLVARAAR</sequence>
<organism evidence="7 8">
    <name type="scientific">Streptomyces lydicamycinicus</name>
    <dbReference type="NCBI Taxonomy" id="1546107"/>
    <lineage>
        <taxon>Bacteria</taxon>
        <taxon>Bacillati</taxon>
        <taxon>Actinomycetota</taxon>
        <taxon>Actinomycetes</taxon>
        <taxon>Kitasatosporales</taxon>
        <taxon>Streptomycetaceae</taxon>
        <taxon>Streptomyces</taxon>
    </lineage>
</organism>
<evidence type="ECO:0000256" key="4">
    <source>
        <dbReference type="ARBA" id="ARBA00022679"/>
    </source>
</evidence>
<dbReference type="InterPro" id="IPR004839">
    <property type="entry name" value="Aminotransferase_I/II_large"/>
</dbReference>
<comment type="caution">
    <text evidence="7">The sequence shown here is derived from an EMBL/GenBank/DDBJ whole genome shotgun (WGS) entry which is preliminary data.</text>
</comment>
<name>A0A0P4RB15_9ACTN</name>
<evidence type="ECO:0000256" key="1">
    <source>
        <dbReference type="ARBA" id="ARBA00001933"/>
    </source>
</evidence>
<dbReference type="InterPro" id="IPR015424">
    <property type="entry name" value="PyrdxlP-dep_Trfase"/>
</dbReference>
<dbReference type="Gene3D" id="3.40.640.10">
    <property type="entry name" value="Type I PLP-dependent aspartate aminotransferase-like (Major domain)"/>
    <property type="match status" value="1"/>
</dbReference>
<dbReference type="GO" id="GO:0030170">
    <property type="term" value="F:pyridoxal phosphate binding"/>
    <property type="evidence" value="ECO:0007669"/>
    <property type="project" value="InterPro"/>
</dbReference>
<comment type="cofactor">
    <cofactor evidence="1">
        <name>pyridoxal 5'-phosphate</name>
        <dbReference type="ChEBI" id="CHEBI:597326"/>
    </cofactor>
</comment>
<dbReference type="SUPFAM" id="SSF53383">
    <property type="entry name" value="PLP-dependent transferases"/>
    <property type="match status" value="1"/>
</dbReference>
<evidence type="ECO:0000256" key="5">
    <source>
        <dbReference type="ARBA" id="ARBA00022898"/>
    </source>
</evidence>
<dbReference type="PANTHER" id="PTHR46383:SF1">
    <property type="entry name" value="ASPARTATE AMINOTRANSFERASE"/>
    <property type="match status" value="1"/>
</dbReference>
<keyword evidence="4" id="KW-0808">Transferase</keyword>
<dbReference type="GO" id="GO:0008483">
    <property type="term" value="F:transaminase activity"/>
    <property type="evidence" value="ECO:0007669"/>
    <property type="project" value="UniProtKB-KW"/>
</dbReference>
<protein>
    <recommendedName>
        <fullName evidence="6">Aminotransferase class I/classII large domain-containing protein</fullName>
    </recommendedName>
</protein>
<evidence type="ECO:0000256" key="3">
    <source>
        <dbReference type="ARBA" id="ARBA00022576"/>
    </source>
</evidence>
<keyword evidence="3" id="KW-0032">Aminotransferase</keyword>
<evidence type="ECO:0000256" key="2">
    <source>
        <dbReference type="ARBA" id="ARBA00007441"/>
    </source>
</evidence>
<evidence type="ECO:0000259" key="6">
    <source>
        <dbReference type="Pfam" id="PF00155"/>
    </source>
</evidence>
<comment type="similarity">
    <text evidence="2">Belongs to the class-I pyridoxal-phosphate-dependent aminotransferase family.</text>
</comment>